<dbReference type="EMBL" id="MU003708">
    <property type="protein sequence ID" value="KAF2806089.1"/>
    <property type="molecule type" value="Genomic_DNA"/>
</dbReference>
<dbReference type="GeneID" id="54466784"/>
<feature type="region of interest" description="Disordered" evidence="1">
    <location>
        <begin position="202"/>
        <end position="232"/>
    </location>
</feature>
<dbReference type="OrthoDB" id="10675569at2759"/>
<feature type="region of interest" description="Disordered" evidence="1">
    <location>
        <begin position="45"/>
        <end position="64"/>
    </location>
</feature>
<proteinExistence type="predicted"/>
<sequence>MAVFQPKTLAGLRACSEDAPFTTEFSIPIFTSVSEKKLAKLREERRLQDQNRRNNSRTKRCEENQDAAWVSQMQWLEAQQRERTRLQQEFEHRKAMERNRTAYVAIFPCPPPEAPPNPPDFCSIQAGLHLRNELTDPPGISPRRGFSGPIAPRCSPPVARSPHTTSHPSYPPTPMPAYNAASTGPPPSLMPVENSLHNRQILGYGNNPLTSDDRVLGSRNHAPAPRGSAPLETNHKCADQLLLLTLERLREYRYQTAGPRNSSNVENNSRDYFTRSYAVPPPHAVDTSENGNLSFFDNSPAPKLPDKLPGPQEAEAPVVVFGLSAELLARRHRSYVVSRVRS</sequence>
<gene>
    <name evidence="2 4" type="ORF">BDZ99DRAFT_524315</name>
</gene>
<evidence type="ECO:0000313" key="2">
    <source>
        <dbReference type="EMBL" id="KAF2806089.1"/>
    </source>
</evidence>
<dbReference type="RefSeq" id="XP_033573053.1">
    <property type="nucleotide sequence ID" value="XM_033725891.1"/>
</dbReference>
<name>A0A6A6YBV0_9PEZI</name>
<reference evidence="2 4" key="1">
    <citation type="journal article" date="2020" name="Stud. Mycol.">
        <title>101 Dothideomycetes genomes: a test case for predicting lifestyles and emergence of pathogens.</title>
        <authorList>
            <person name="Haridas S."/>
            <person name="Albert R."/>
            <person name="Binder M."/>
            <person name="Bloem J."/>
            <person name="Labutti K."/>
            <person name="Salamov A."/>
            <person name="Andreopoulos B."/>
            <person name="Baker S."/>
            <person name="Barry K."/>
            <person name="Bills G."/>
            <person name="Bluhm B."/>
            <person name="Cannon C."/>
            <person name="Castanera R."/>
            <person name="Culley D."/>
            <person name="Daum C."/>
            <person name="Ezra D."/>
            <person name="Gonzalez J."/>
            <person name="Henrissat B."/>
            <person name="Kuo A."/>
            <person name="Liang C."/>
            <person name="Lipzen A."/>
            <person name="Lutzoni F."/>
            <person name="Magnuson J."/>
            <person name="Mondo S."/>
            <person name="Nolan M."/>
            <person name="Ohm R."/>
            <person name="Pangilinan J."/>
            <person name="Park H.-J."/>
            <person name="Ramirez L."/>
            <person name="Alfaro M."/>
            <person name="Sun H."/>
            <person name="Tritt A."/>
            <person name="Yoshinaga Y."/>
            <person name="Zwiers L.-H."/>
            <person name="Turgeon B."/>
            <person name="Goodwin S."/>
            <person name="Spatafora J."/>
            <person name="Crous P."/>
            <person name="Grigoriev I."/>
        </authorList>
    </citation>
    <scope>NUCLEOTIDE SEQUENCE</scope>
    <source>
        <strain evidence="2 4">CBS 304.34</strain>
    </source>
</reference>
<keyword evidence="3" id="KW-1185">Reference proteome</keyword>
<reference evidence="4" key="3">
    <citation type="submission" date="2025-04" db="UniProtKB">
        <authorList>
            <consortium name="RefSeq"/>
        </authorList>
    </citation>
    <scope>IDENTIFICATION</scope>
    <source>
        <strain evidence="4">CBS 304.34</strain>
    </source>
</reference>
<evidence type="ECO:0000313" key="4">
    <source>
        <dbReference type="RefSeq" id="XP_033573053.1"/>
    </source>
</evidence>
<evidence type="ECO:0000313" key="3">
    <source>
        <dbReference type="Proteomes" id="UP000504636"/>
    </source>
</evidence>
<protein>
    <submittedName>
        <fullName evidence="2 4">Uncharacterized protein</fullName>
    </submittedName>
</protein>
<accession>A0A6A6YBV0</accession>
<reference evidence="4" key="2">
    <citation type="submission" date="2020-04" db="EMBL/GenBank/DDBJ databases">
        <authorList>
            <consortium name="NCBI Genome Project"/>
        </authorList>
    </citation>
    <scope>NUCLEOTIDE SEQUENCE</scope>
    <source>
        <strain evidence="4">CBS 304.34</strain>
    </source>
</reference>
<evidence type="ECO:0000256" key="1">
    <source>
        <dbReference type="SAM" id="MobiDB-lite"/>
    </source>
</evidence>
<dbReference type="AlphaFoldDB" id="A0A6A6YBV0"/>
<feature type="region of interest" description="Disordered" evidence="1">
    <location>
        <begin position="134"/>
        <end position="190"/>
    </location>
</feature>
<dbReference type="Proteomes" id="UP000504636">
    <property type="component" value="Unplaced"/>
</dbReference>
<organism evidence="2">
    <name type="scientific">Mytilinidion resinicola</name>
    <dbReference type="NCBI Taxonomy" id="574789"/>
    <lineage>
        <taxon>Eukaryota</taxon>
        <taxon>Fungi</taxon>
        <taxon>Dikarya</taxon>
        <taxon>Ascomycota</taxon>
        <taxon>Pezizomycotina</taxon>
        <taxon>Dothideomycetes</taxon>
        <taxon>Pleosporomycetidae</taxon>
        <taxon>Mytilinidiales</taxon>
        <taxon>Mytilinidiaceae</taxon>
        <taxon>Mytilinidion</taxon>
    </lineage>
</organism>